<dbReference type="Gene3D" id="3.30.420.10">
    <property type="entry name" value="Ribonuclease H-like superfamily/Ribonuclease H"/>
    <property type="match status" value="1"/>
</dbReference>
<dbReference type="InterPro" id="IPR012337">
    <property type="entry name" value="RNaseH-like_sf"/>
</dbReference>
<dbReference type="InterPro" id="IPR039537">
    <property type="entry name" value="Retrotran_Ty1/copia-like"/>
</dbReference>
<name>A0A9N7R1Y5_STRHE</name>
<accession>A0A9N7R1Y5</accession>
<dbReference type="PANTHER" id="PTHR42648">
    <property type="entry name" value="TRANSPOSASE, PUTATIVE-RELATED"/>
    <property type="match status" value="1"/>
</dbReference>
<organism evidence="3 4">
    <name type="scientific">Striga hermonthica</name>
    <name type="common">Purple witchweed</name>
    <name type="synonym">Buchnera hermonthica</name>
    <dbReference type="NCBI Taxonomy" id="68872"/>
    <lineage>
        <taxon>Eukaryota</taxon>
        <taxon>Viridiplantae</taxon>
        <taxon>Streptophyta</taxon>
        <taxon>Embryophyta</taxon>
        <taxon>Tracheophyta</taxon>
        <taxon>Spermatophyta</taxon>
        <taxon>Magnoliopsida</taxon>
        <taxon>eudicotyledons</taxon>
        <taxon>Gunneridae</taxon>
        <taxon>Pentapetalae</taxon>
        <taxon>asterids</taxon>
        <taxon>lamiids</taxon>
        <taxon>Lamiales</taxon>
        <taxon>Orobanchaceae</taxon>
        <taxon>Buchnereae</taxon>
        <taxon>Striga</taxon>
    </lineage>
</organism>
<feature type="domain" description="Integrase catalytic" evidence="2">
    <location>
        <begin position="197"/>
        <end position="274"/>
    </location>
</feature>
<dbReference type="OrthoDB" id="913584at2759"/>
<evidence type="ECO:0000313" key="4">
    <source>
        <dbReference type="Proteomes" id="UP001153555"/>
    </source>
</evidence>
<dbReference type="PANTHER" id="PTHR42648:SF21">
    <property type="entry name" value="CYSTEINE-RICH RLK (RECEPTOR-LIKE PROTEIN KINASE) 8"/>
    <property type="match status" value="1"/>
</dbReference>
<proteinExistence type="predicted"/>
<dbReference type="PROSITE" id="PS50994">
    <property type="entry name" value="INTEGRASE"/>
    <property type="match status" value="1"/>
</dbReference>
<dbReference type="GO" id="GO:0008233">
    <property type="term" value="F:peptidase activity"/>
    <property type="evidence" value="ECO:0007669"/>
    <property type="project" value="UniProtKB-KW"/>
</dbReference>
<dbReference type="GO" id="GO:0003676">
    <property type="term" value="F:nucleic acid binding"/>
    <property type="evidence" value="ECO:0007669"/>
    <property type="project" value="InterPro"/>
</dbReference>
<sequence length="274" mass="30313">NVRGWNQSGIPVKVHARTLPNNRTKTHQVWVAKNPSTVLPFVLSLRTSLKGKWYLGSACSRHMTGEPSYLMNIQPSSNGEVMFGDGVSNKVIGAGCLNLGGIPKLTDVEGSCVLTGSRSKDNCYLVDFNEKCLLSNVSEPEIWHQCLGHIGYSHLVKLANAGVVRGVPKIAVKDQPICEPCQLGKQTRTSYKSLNHIASKQILELLHMDLMGPIHVESFQGKKNIFLCVDDFSRYTWVGFLREKSDTFSAFKLLCLKVQTEKGFPIISIQSDHG</sequence>
<evidence type="ECO:0000259" key="2">
    <source>
        <dbReference type="PROSITE" id="PS50994"/>
    </source>
</evidence>
<dbReference type="InterPro" id="IPR054722">
    <property type="entry name" value="PolX-like_BBD"/>
</dbReference>
<keyword evidence="1" id="KW-0645">Protease</keyword>
<dbReference type="Pfam" id="PF22936">
    <property type="entry name" value="Pol_BBD"/>
    <property type="match status" value="1"/>
</dbReference>
<gene>
    <name evidence="3" type="ORF">SHERM_09859</name>
</gene>
<dbReference type="Proteomes" id="UP001153555">
    <property type="component" value="Unassembled WGS sequence"/>
</dbReference>
<comment type="caution">
    <text evidence="3">The sequence shown here is derived from an EMBL/GenBank/DDBJ whole genome shotgun (WGS) entry which is preliminary data.</text>
</comment>
<reference evidence="3" key="1">
    <citation type="submission" date="2019-12" db="EMBL/GenBank/DDBJ databases">
        <authorList>
            <person name="Scholes J."/>
        </authorList>
    </citation>
    <scope>NUCLEOTIDE SEQUENCE</scope>
</reference>
<dbReference type="GO" id="GO:0015074">
    <property type="term" value="P:DNA integration"/>
    <property type="evidence" value="ECO:0007669"/>
    <property type="project" value="InterPro"/>
</dbReference>
<feature type="non-terminal residue" evidence="3">
    <location>
        <position position="274"/>
    </location>
</feature>
<evidence type="ECO:0000313" key="3">
    <source>
        <dbReference type="EMBL" id="CAA0806982.1"/>
    </source>
</evidence>
<evidence type="ECO:0000256" key="1">
    <source>
        <dbReference type="ARBA" id="ARBA00022670"/>
    </source>
</evidence>
<dbReference type="InterPro" id="IPR025724">
    <property type="entry name" value="GAG-pre-integrase_dom"/>
</dbReference>
<dbReference type="GO" id="GO:0006508">
    <property type="term" value="P:proteolysis"/>
    <property type="evidence" value="ECO:0007669"/>
    <property type="project" value="UniProtKB-KW"/>
</dbReference>
<dbReference type="AlphaFoldDB" id="A0A9N7R1Y5"/>
<dbReference type="EMBL" id="CACSLK010000984">
    <property type="protein sequence ID" value="CAA0806982.1"/>
    <property type="molecule type" value="Genomic_DNA"/>
</dbReference>
<dbReference type="InterPro" id="IPR001584">
    <property type="entry name" value="Integrase_cat-core"/>
</dbReference>
<dbReference type="Pfam" id="PF13976">
    <property type="entry name" value="gag_pre-integrs"/>
    <property type="match status" value="1"/>
</dbReference>
<feature type="non-terminal residue" evidence="3">
    <location>
        <position position="1"/>
    </location>
</feature>
<dbReference type="SUPFAM" id="SSF53098">
    <property type="entry name" value="Ribonuclease H-like"/>
    <property type="match status" value="1"/>
</dbReference>
<dbReference type="InterPro" id="IPR036397">
    <property type="entry name" value="RNaseH_sf"/>
</dbReference>
<keyword evidence="1" id="KW-0378">Hydrolase</keyword>
<keyword evidence="4" id="KW-1185">Reference proteome</keyword>
<protein>
    <recommendedName>
        <fullName evidence="2">Integrase catalytic domain-containing protein</fullName>
    </recommendedName>
</protein>